<evidence type="ECO:0000256" key="2">
    <source>
        <dbReference type="ARBA" id="ARBA00022692"/>
    </source>
</evidence>
<evidence type="ECO:0000256" key="4">
    <source>
        <dbReference type="ARBA" id="ARBA00023136"/>
    </source>
</evidence>
<comment type="subcellular location">
    <subcellularLocation>
        <location evidence="1">Membrane</location>
        <topology evidence="1">Multi-pass membrane protein</topology>
    </subcellularLocation>
</comment>
<evidence type="ECO:0000256" key="5">
    <source>
        <dbReference type="SAM" id="Phobius"/>
    </source>
</evidence>
<dbReference type="OrthoDB" id="5198202at2"/>
<accession>A0A0A0B501</accession>
<gene>
    <name evidence="7" type="ORF">Q760_16465</name>
</gene>
<proteinExistence type="predicted"/>
<evidence type="ECO:0000259" key="6">
    <source>
        <dbReference type="Pfam" id="PF13515"/>
    </source>
</evidence>
<evidence type="ECO:0000256" key="1">
    <source>
        <dbReference type="ARBA" id="ARBA00004141"/>
    </source>
</evidence>
<feature type="domain" description="Integral membrane bound transporter" evidence="6">
    <location>
        <begin position="49"/>
        <end position="170"/>
    </location>
</feature>
<dbReference type="RefSeq" id="WP_052104187.1">
    <property type="nucleotide sequence ID" value="NZ_AXNT01000076.1"/>
</dbReference>
<keyword evidence="2 5" id="KW-0812">Transmembrane</keyword>
<dbReference type="GO" id="GO:0016020">
    <property type="term" value="C:membrane"/>
    <property type="evidence" value="ECO:0007669"/>
    <property type="project" value="UniProtKB-SubCell"/>
</dbReference>
<feature type="transmembrane region" description="Helical" evidence="5">
    <location>
        <begin position="83"/>
        <end position="101"/>
    </location>
</feature>
<evidence type="ECO:0000256" key="3">
    <source>
        <dbReference type="ARBA" id="ARBA00022989"/>
    </source>
</evidence>
<dbReference type="AlphaFoldDB" id="A0A0A0B501"/>
<organism evidence="7 8">
    <name type="scientific">Cellulomonas cellasea DSM 20118</name>
    <dbReference type="NCBI Taxonomy" id="1408250"/>
    <lineage>
        <taxon>Bacteria</taxon>
        <taxon>Bacillati</taxon>
        <taxon>Actinomycetota</taxon>
        <taxon>Actinomycetes</taxon>
        <taxon>Micrococcales</taxon>
        <taxon>Cellulomonadaceae</taxon>
        <taxon>Cellulomonas</taxon>
    </lineage>
</organism>
<sequence>MSEATTPDEPGFRRAARVLVSVRVRQGRARVRTSFVPTLQAAVAAGLSWALAYYALGHEFPFFAPVCAWVALGFSADRQVRRVAELAVGVAIGVGLGDLVVHVIGSGPWQIALVLLVSAMLARFIDRGPVLTTQAGVQAIVIVGLPALAASGSSPVGRWTDALVGGVVALGVAALSPDDPRRRPRAQARQAVLELAGMLDVLGRGLRTGSAHHVEDALIRGRASQPALDDWREGAANARNLARVSPAGRRHRDELGALGASAVYVDRAMRNARVLARRALSAVEGDHERDLGGVAAAVDSLARAAGSLAGNLGTGAGAEATRRELLAVAQRLDPFRLAPDDWQVQSLVLLVRSLTVDLLEASGVPEGEAREALPEI</sequence>
<keyword evidence="3 5" id="KW-1133">Transmembrane helix</keyword>
<comment type="caution">
    <text evidence="7">The sequence shown here is derived from an EMBL/GenBank/DDBJ whole genome shotgun (WGS) entry which is preliminary data.</text>
</comment>
<name>A0A0A0B501_9CELL</name>
<dbReference type="STRING" id="1408250.Q760_16465"/>
<keyword evidence="8" id="KW-1185">Reference proteome</keyword>
<dbReference type="Pfam" id="PF13515">
    <property type="entry name" value="FUSC_2"/>
    <property type="match status" value="1"/>
</dbReference>
<dbReference type="InterPro" id="IPR049453">
    <property type="entry name" value="Memb_transporter_dom"/>
</dbReference>
<evidence type="ECO:0000313" key="7">
    <source>
        <dbReference type="EMBL" id="KGM01905.1"/>
    </source>
</evidence>
<protein>
    <submittedName>
        <fullName evidence="7">Fusaric acid resistance protein</fullName>
    </submittedName>
</protein>
<reference evidence="7 8" key="1">
    <citation type="submission" date="2013-10" db="EMBL/GenBank/DDBJ databases">
        <authorList>
            <person name="Wang G."/>
            <person name="Zhuang W."/>
        </authorList>
    </citation>
    <scope>NUCLEOTIDE SEQUENCE [LARGE SCALE GENOMIC DNA]</scope>
    <source>
        <strain evidence="7 8">DSM 20118</strain>
    </source>
</reference>
<dbReference type="Proteomes" id="UP000029833">
    <property type="component" value="Unassembled WGS sequence"/>
</dbReference>
<dbReference type="EMBL" id="AXNT01000076">
    <property type="protein sequence ID" value="KGM01905.1"/>
    <property type="molecule type" value="Genomic_DNA"/>
</dbReference>
<feature type="transmembrane region" description="Helical" evidence="5">
    <location>
        <begin position="60"/>
        <end position="76"/>
    </location>
</feature>
<keyword evidence="4 5" id="KW-0472">Membrane</keyword>
<evidence type="ECO:0000313" key="8">
    <source>
        <dbReference type="Proteomes" id="UP000029833"/>
    </source>
</evidence>